<comment type="caution">
    <text evidence="2">The sequence shown here is derived from an EMBL/GenBank/DDBJ whole genome shotgun (WGS) entry which is preliminary data.</text>
</comment>
<reference evidence="2" key="1">
    <citation type="submission" date="2022-06" db="EMBL/GenBank/DDBJ databases">
        <title>Genomic Encyclopedia of Archaeal and Bacterial Type Strains, Phase II (KMG-II): from individual species to whole genera.</title>
        <authorList>
            <person name="Goeker M."/>
        </authorList>
    </citation>
    <scope>NUCLEOTIDE SEQUENCE</scope>
    <source>
        <strain evidence="2">DSM 43935</strain>
    </source>
</reference>
<name>A0AAE3KDT1_9PSEU</name>
<keyword evidence="3" id="KW-1185">Reference proteome</keyword>
<dbReference type="AlphaFoldDB" id="A0AAE3KDT1"/>
<evidence type="ECO:0008006" key="4">
    <source>
        <dbReference type="Google" id="ProtNLM"/>
    </source>
</evidence>
<evidence type="ECO:0000256" key="1">
    <source>
        <dbReference type="SAM" id="MobiDB-lite"/>
    </source>
</evidence>
<dbReference type="Proteomes" id="UP001206128">
    <property type="component" value="Unassembled WGS sequence"/>
</dbReference>
<organism evidence="2 3">
    <name type="scientific">Goodfellowiella coeruleoviolacea</name>
    <dbReference type="NCBI Taxonomy" id="334858"/>
    <lineage>
        <taxon>Bacteria</taxon>
        <taxon>Bacillati</taxon>
        <taxon>Actinomycetota</taxon>
        <taxon>Actinomycetes</taxon>
        <taxon>Pseudonocardiales</taxon>
        <taxon>Pseudonocardiaceae</taxon>
        <taxon>Goodfellowiella</taxon>
    </lineage>
</organism>
<feature type="region of interest" description="Disordered" evidence="1">
    <location>
        <begin position="1"/>
        <end position="27"/>
    </location>
</feature>
<sequence length="229" mass="24267">MSQVSDSETAAQVGREDAAAAPSAPARRPTMLTWQGVGASSLESVRLMAGGDRLRASGRLISGGTGAHRGALGAEAGDTGQAYSASFELSTDKAGRASRLLLRSTTAEDERQVAVSRTQDGLWLVDRGQGAERAEFDGALDVDVAGSVLFNGLPVRRLDLHRDAGDQELPVVRVSLPDLSVHLVRQRYRTVRVGENYSLIHFSCAGHTADLTVDGDGMVLDFPGLARRV</sequence>
<feature type="compositionally biased region" description="Polar residues" evidence="1">
    <location>
        <begin position="1"/>
        <end position="10"/>
    </location>
</feature>
<dbReference type="SUPFAM" id="SSF159275">
    <property type="entry name" value="PA1994-like"/>
    <property type="match status" value="1"/>
</dbReference>
<dbReference type="Pfam" id="PF06475">
    <property type="entry name" value="Glycolipid_bind"/>
    <property type="match status" value="1"/>
</dbReference>
<proteinExistence type="predicted"/>
<dbReference type="InterPro" id="IPR009467">
    <property type="entry name" value="Glycolipid-bd_prot_put"/>
</dbReference>
<accession>A0AAE3KDT1</accession>
<protein>
    <recommendedName>
        <fullName evidence="4">Glycolipid-binding domain-containing protein</fullName>
    </recommendedName>
</protein>
<evidence type="ECO:0000313" key="2">
    <source>
        <dbReference type="EMBL" id="MCP2164451.1"/>
    </source>
</evidence>
<dbReference type="EMBL" id="JAMTCK010000003">
    <property type="protein sequence ID" value="MCP2164451.1"/>
    <property type="molecule type" value="Genomic_DNA"/>
</dbReference>
<gene>
    <name evidence="2" type="ORF">LX83_001291</name>
</gene>
<evidence type="ECO:0000313" key="3">
    <source>
        <dbReference type="Proteomes" id="UP001206128"/>
    </source>
</evidence>